<dbReference type="Pfam" id="PF02604">
    <property type="entry name" value="PhdYeFM_antitox"/>
    <property type="match status" value="1"/>
</dbReference>
<proteinExistence type="inferred from homology"/>
<dbReference type="Gene3D" id="3.40.1620.10">
    <property type="entry name" value="YefM-like domain"/>
    <property type="match status" value="1"/>
</dbReference>
<organism evidence="3 4">
    <name type="scientific">Butyribacter intestini</name>
    <dbReference type="NCBI Taxonomy" id="1703332"/>
    <lineage>
        <taxon>Bacteria</taxon>
        <taxon>Bacillati</taxon>
        <taxon>Bacillota</taxon>
        <taxon>Clostridia</taxon>
        <taxon>Lachnospirales</taxon>
        <taxon>Lachnospiraceae</taxon>
        <taxon>Butyribacter</taxon>
    </lineage>
</organism>
<reference evidence="3 4" key="1">
    <citation type="submission" date="2015-10" db="EMBL/GenBank/DDBJ databases">
        <title>Butyribacter intestini gen. nov., sp. nov., a butyric acid-producing bacterium of the family Lachnospiraceae isolated from the human faeces.</title>
        <authorList>
            <person name="Zou Y."/>
            <person name="Xue W."/>
            <person name="Luo G."/>
            <person name="Lv M."/>
        </authorList>
    </citation>
    <scope>NUCLEOTIDE SEQUENCE [LARGE SCALE GENOMIC DNA]</scope>
    <source>
        <strain evidence="3 4">TF01-11</strain>
    </source>
</reference>
<evidence type="ECO:0000256" key="1">
    <source>
        <dbReference type="ARBA" id="ARBA00009981"/>
    </source>
</evidence>
<evidence type="ECO:0000313" key="4">
    <source>
        <dbReference type="Proteomes" id="UP000050833"/>
    </source>
</evidence>
<protein>
    <recommendedName>
        <fullName evidence="2">Antitoxin</fullName>
    </recommendedName>
</protein>
<keyword evidence="4" id="KW-1185">Reference proteome</keyword>
<comment type="function">
    <text evidence="2">Antitoxin component of a type II toxin-antitoxin (TA) system.</text>
</comment>
<dbReference type="EMBL" id="LLKB01000005">
    <property type="protein sequence ID" value="KQC85535.1"/>
    <property type="molecule type" value="Genomic_DNA"/>
</dbReference>
<dbReference type="RefSeq" id="WP_055945484.1">
    <property type="nucleotide sequence ID" value="NZ_LLKB01000005.1"/>
</dbReference>
<comment type="similarity">
    <text evidence="1 2">Belongs to the phD/YefM antitoxin family.</text>
</comment>
<comment type="caution">
    <text evidence="3">The sequence shown here is derived from an EMBL/GenBank/DDBJ whole genome shotgun (WGS) entry which is preliminary data.</text>
</comment>
<dbReference type="SUPFAM" id="SSF143120">
    <property type="entry name" value="YefM-like"/>
    <property type="match status" value="1"/>
</dbReference>
<evidence type="ECO:0000313" key="3">
    <source>
        <dbReference type="EMBL" id="KQC85535.1"/>
    </source>
</evidence>
<sequence>MIATKQVDLRANLKKYFDIAFSGEPIIVSRKQNKNVVVISESEYNELQRAKRNAEYLKRLNESMAQANEGNTITLSLDELQAMESDDWKPSQKMLDFIEKINNE</sequence>
<name>A0AAW3JT08_9FIRM</name>
<dbReference type="InterPro" id="IPR036165">
    <property type="entry name" value="YefM-like_sf"/>
</dbReference>
<dbReference type="NCBIfam" id="TIGR01552">
    <property type="entry name" value="phd_fam"/>
    <property type="match status" value="1"/>
</dbReference>
<dbReference type="AlphaFoldDB" id="A0AAW3JT08"/>
<dbReference type="InterPro" id="IPR006442">
    <property type="entry name" value="Antitoxin_Phd/YefM"/>
</dbReference>
<evidence type="ECO:0000256" key="2">
    <source>
        <dbReference type="RuleBase" id="RU362080"/>
    </source>
</evidence>
<dbReference type="Proteomes" id="UP000050833">
    <property type="component" value="Unassembled WGS sequence"/>
</dbReference>
<accession>A0AAW3JT08</accession>
<gene>
    <name evidence="3" type="ORF">APZ18_12750</name>
</gene>